<sequence length="2079" mass="228760">MDGYNRGYPGYQPQPPSQLYGGSSGRSDGGGRNLNSPQTPSHHPPAQAFYGSQHAGFQYNFNYVPPPISGPASSHPPYSSRMQLPPMQQHPGYPASPSAPPPPPPGSVSGGGYSIMNPSPSQSRQTLTQHHRPQHHAPGSPAPAARTNSQNPLTSTYSSPSPAVPSPRYINPAALHPPVRSHHLSPSPSSSSANHRQSSQSSSQSHSRSNPPPPSSSAPLYINPSSLSSSSRIPAPTTLEDTLQYTPVSSVLPFHGCIIPSPTIDASSLAAQSEAVGHKLLHDINRLDPMSKRFRNAMNDVASSMQTISRDKRLQLEFKKSKSSSTVNNTGKTSLETLLQNSKLGVLEKAVLNKLPTFDQKSSSLKAVGDSLPTFDNSTSPRPAHHKSHKTPSKPSTAVPKPEKTPSGGTQSNFYIAIPSLSSLPPQPPQSQQRRRESNGYDSVVAVSTLEQQPEATPASRVKALPDDHQPTGQVLAAVILPPPKEGFTPADYTTHEQADAKILVSADFKARKRRKIGESDDHEALIASVDTRAKAESAVTAFQNLLISLFEAEDNLQPDTSGNIAAASSAVFIPPGALGYSPETTGQCFSLGIQVKLDHAIRQVNLYNRLDKMELDDILRMLKSCDNTLKAAENLDVKVGENSTDEAADSIVSEYDRRIAFADNSVKTCRTILRVMNGGRQEKQIYSEELLTSIHNVIKNLLEGSVLPLIALRSEKDNAFKTAMSKKKILRELLQDIIKVIRLLTQLLSTQEVTEDFLIKMLYTSVPLVFIENATNDKESIFGVNKVENLRLAAMNTLAKIFSRYPDQGDAIINEVLSNLEKLPVSRQSAKNFKLPEGGSIQLISAFMMNLVQSAGTYQERGAGPTGSKVADTSDDEMTNGHAEPGKHPNFDHARDAITVMQRLEQVSDNYLKTAQQRTAYVTHYIVSKALVTAKSSEGNSRNLLDLMVEDFIQVLANPEWPAAEMFLKTICVRMIRTVDDPKSSVPAKSAALELLGKLGSCINDLFTHLKDLHRNHSVSGSIDGMLSILTENYLNFHQNTENKAGNEIKEEREEVLRKMVLWKGPFRIILEHLWEKDQKPDADNLQTSWGFFASVWAGRLIPSFEQTVEIDASFASDIAHVADNLRKMITEKAWYDEEDEVDAYRRVAPTSMQIRQAYLLIILASDFCSHSRLILARLIFSIDGEQTSARSKGLKALMNLVEKDTSILEDRGLIPTLLGRCKDASPQVRDSALDIIGRCLALKPDLEARVLPTICTRAHDTNVPLRKRAIKLLRDIYPSTKIPEHKVDIAKCLLMRVGDHEAGVAEQAKKSFEELWINQSFPQLKDGEDGELSLKGKLIIKERVGIITKVVTTNDKLDAPLSNLIQFFLDIDNKQVEQNSKVCRLMVRALFDDLIDSAGNDDDKLRRQSIMRTLVVFARASANLFKVDQLDLLKPYIKDLSSADDMSIYRSAIVIFRCVLPGLSAAHSKFLEDVATALLSNVSKLPMTELQEAIFCLSEINKSYDISVRLQSVFCSSLNILKPHFQADTRTLEPQVQRKIARLICIVGLVGSYCPLERYSRDIKLRLAKFGLAIKSPTIAEFIVDTMLGFARENAEPSIRKAALDAVGNVAKSYPDQYMRASVTSAFEKVLQSDEKDFKSLILKSLYEFLSAEEKSSEEALKRGKAPAASKESVAAADYDPGRLTGASTATSRDGVSTALAQTFLHYIVRIALSSVDDYGFAAVELTGSVLRQGLVHPKECTPALVALGTCPDVRIQNVAFRELKTLAQKHESIVERAYMDGFRLAFNYQLEVINSEDGADDSTFASKLGNLYALTVTSRKVKKKFLGNLLNALDFEPHKLQVSAIPSHLTYARFILQNLAYFDYVSIEDVHQVASGLEKIVGNIGATVVHHIETDVHQISLETAEPKPVDPLVKRRLCMASVVLTMCWSTRTYLRKLYSVTADSVARKAKNGSKELTKAPTKAVGMSGRSLWDEMGELIETLEADEGMDNQLREFVELLTVDNEFKRITEQEDEDLFGGGGDGDDDDDAGGADATPHRGRGRPKKRKTGNTPPPTKAKRRKKKEEGTPGHDDGDDD</sequence>
<dbReference type="GO" id="GO:0003682">
    <property type="term" value="F:chromatin binding"/>
    <property type="evidence" value="ECO:0007669"/>
    <property type="project" value="TreeGrafter"/>
</dbReference>
<accession>A0AAD6IZQ1</accession>
<evidence type="ECO:0000256" key="2">
    <source>
        <dbReference type="SAM" id="MobiDB-lite"/>
    </source>
</evidence>
<dbReference type="Pfam" id="PF12830">
    <property type="entry name" value="Nipped-B_C"/>
    <property type="match status" value="1"/>
</dbReference>
<dbReference type="PANTHER" id="PTHR21704:SF18">
    <property type="entry name" value="NIPPED-B-LIKE PROTEIN"/>
    <property type="match status" value="1"/>
</dbReference>
<evidence type="ECO:0000313" key="4">
    <source>
        <dbReference type="EMBL" id="KAJ6259347.1"/>
    </source>
</evidence>
<dbReference type="GO" id="GO:0061775">
    <property type="term" value="F:cohesin loader activity"/>
    <property type="evidence" value="ECO:0007669"/>
    <property type="project" value="InterPro"/>
</dbReference>
<feature type="region of interest" description="Disordered" evidence="2">
    <location>
        <begin position="859"/>
        <end position="893"/>
    </location>
</feature>
<gene>
    <name evidence="4" type="ORF">Dda_6247</name>
</gene>
<feature type="compositionally biased region" description="Low complexity" evidence="2">
    <location>
        <begin position="7"/>
        <end position="21"/>
    </location>
</feature>
<feature type="compositionally biased region" description="Polar residues" evidence="2">
    <location>
        <begin position="116"/>
        <end position="128"/>
    </location>
</feature>
<keyword evidence="5" id="KW-1185">Reference proteome</keyword>
<feature type="compositionally biased region" description="Basic residues" evidence="2">
    <location>
        <begin position="383"/>
        <end position="392"/>
    </location>
</feature>
<dbReference type="GO" id="GO:0090694">
    <property type="term" value="C:Scc2-Scc4 cohesin loading complex"/>
    <property type="evidence" value="ECO:0007669"/>
    <property type="project" value="TreeGrafter"/>
</dbReference>
<feature type="compositionally biased region" description="Pro residues" evidence="2">
    <location>
        <begin position="97"/>
        <end position="106"/>
    </location>
</feature>
<comment type="subcellular location">
    <subcellularLocation>
        <location evidence="1">Nucleus</location>
    </subcellularLocation>
</comment>
<comment type="similarity">
    <text evidence="1">Belongs to the SCC2/Nipped-B family.</text>
</comment>
<dbReference type="Pfam" id="PF20168">
    <property type="entry name" value="PDS5"/>
    <property type="match status" value="1"/>
</dbReference>
<evidence type="ECO:0000313" key="5">
    <source>
        <dbReference type="Proteomes" id="UP001221413"/>
    </source>
</evidence>
<feature type="compositionally biased region" description="Acidic residues" evidence="2">
    <location>
        <begin position="2014"/>
        <end position="2033"/>
    </location>
</feature>
<dbReference type="GO" id="GO:0071169">
    <property type="term" value="P:establishment of protein localization to chromatin"/>
    <property type="evidence" value="ECO:0007669"/>
    <property type="project" value="TreeGrafter"/>
</dbReference>
<dbReference type="Proteomes" id="UP001221413">
    <property type="component" value="Unassembled WGS sequence"/>
</dbReference>
<dbReference type="InterPro" id="IPR011989">
    <property type="entry name" value="ARM-like"/>
</dbReference>
<name>A0AAD6IZQ1_DREDA</name>
<evidence type="ECO:0000256" key="1">
    <source>
        <dbReference type="RuleBase" id="RU364107"/>
    </source>
</evidence>
<dbReference type="SUPFAM" id="SSF48371">
    <property type="entry name" value="ARM repeat"/>
    <property type="match status" value="2"/>
</dbReference>
<dbReference type="GO" id="GO:0034087">
    <property type="term" value="P:establishment of mitotic sister chromatid cohesion"/>
    <property type="evidence" value="ECO:0007669"/>
    <property type="project" value="TreeGrafter"/>
</dbReference>
<evidence type="ECO:0000259" key="3">
    <source>
        <dbReference type="Pfam" id="PF12830"/>
    </source>
</evidence>
<feature type="domain" description="Sister chromatid cohesion C-terminal" evidence="3">
    <location>
        <begin position="1700"/>
        <end position="1883"/>
    </location>
</feature>
<keyword evidence="1" id="KW-0677">Repeat</keyword>
<dbReference type="GO" id="GO:1990414">
    <property type="term" value="P:replication-born double-strand break repair via sister chromatid exchange"/>
    <property type="evidence" value="ECO:0007669"/>
    <property type="project" value="TreeGrafter"/>
</dbReference>
<feature type="region of interest" description="Disordered" evidence="2">
    <location>
        <begin position="449"/>
        <end position="468"/>
    </location>
</feature>
<feature type="compositionally biased region" description="Gly residues" evidence="2">
    <location>
        <begin position="22"/>
        <end position="32"/>
    </location>
</feature>
<dbReference type="EMBL" id="JAQGDS010000007">
    <property type="protein sequence ID" value="KAJ6259347.1"/>
    <property type="molecule type" value="Genomic_DNA"/>
</dbReference>
<organism evidence="4 5">
    <name type="scientific">Drechslerella dactyloides</name>
    <name type="common">Nematode-trapping fungus</name>
    <name type="synonym">Arthrobotrys dactyloides</name>
    <dbReference type="NCBI Taxonomy" id="74499"/>
    <lineage>
        <taxon>Eukaryota</taxon>
        <taxon>Fungi</taxon>
        <taxon>Dikarya</taxon>
        <taxon>Ascomycota</taxon>
        <taxon>Pezizomycotina</taxon>
        <taxon>Orbiliomycetes</taxon>
        <taxon>Orbiliales</taxon>
        <taxon>Orbiliaceae</taxon>
        <taxon>Drechslerella</taxon>
    </lineage>
</organism>
<feature type="compositionally biased region" description="Basic residues" evidence="2">
    <location>
        <begin position="2040"/>
        <end position="2051"/>
    </location>
</feature>
<dbReference type="InterPro" id="IPR016024">
    <property type="entry name" value="ARM-type_fold"/>
</dbReference>
<dbReference type="InterPro" id="IPR024986">
    <property type="entry name" value="Nipped-B_C"/>
</dbReference>
<feature type="region of interest" description="Disordered" evidence="2">
    <location>
        <begin position="2013"/>
        <end position="2079"/>
    </location>
</feature>
<feature type="compositionally biased region" description="Basic and acidic residues" evidence="2">
    <location>
        <begin position="2066"/>
        <end position="2079"/>
    </location>
</feature>
<proteinExistence type="inferred from homology"/>
<dbReference type="Gene3D" id="1.25.10.10">
    <property type="entry name" value="Leucine-rich Repeat Variant"/>
    <property type="match status" value="2"/>
</dbReference>
<keyword evidence="1" id="KW-0539">Nucleus</keyword>
<protein>
    <recommendedName>
        <fullName evidence="1">Sister chromatid cohesion protein</fullName>
    </recommendedName>
</protein>
<reference evidence="4" key="1">
    <citation type="submission" date="2023-01" db="EMBL/GenBank/DDBJ databases">
        <title>The chitinases involved in constricting ring structure development in the nematode-trapping fungus Drechslerella dactyloides.</title>
        <authorList>
            <person name="Wang R."/>
            <person name="Zhang L."/>
            <person name="Tang P."/>
            <person name="Li S."/>
            <person name="Liang L."/>
        </authorList>
    </citation>
    <scope>NUCLEOTIDE SEQUENCE</scope>
    <source>
        <strain evidence="4">YMF1.00031</strain>
    </source>
</reference>
<feature type="region of interest" description="Disordered" evidence="2">
    <location>
        <begin position="1"/>
        <end position="235"/>
    </location>
</feature>
<comment type="caution">
    <text evidence="4">The sequence shown here is derived from an EMBL/GenBank/DDBJ whole genome shotgun (WGS) entry which is preliminary data.</text>
</comment>
<dbReference type="GO" id="GO:0140588">
    <property type="term" value="P:chromatin looping"/>
    <property type="evidence" value="ECO:0007669"/>
    <property type="project" value="InterPro"/>
</dbReference>
<dbReference type="PANTHER" id="PTHR21704">
    <property type="entry name" value="NIPPED-B-LIKE PROTEIN DELANGIN SCC2-RELATED"/>
    <property type="match status" value="1"/>
</dbReference>
<dbReference type="GO" id="GO:0010468">
    <property type="term" value="P:regulation of gene expression"/>
    <property type="evidence" value="ECO:0007669"/>
    <property type="project" value="InterPro"/>
</dbReference>
<dbReference type="CDD" id="cd23958">
    <property type="entry name" value="SCC2"/>
    <property type="match status" value="1"/>
</dbReference>
<feature type="region of interest" description="Disordered" evidence="2">
    <location>
        <begin position="367"/>
        <end position="441"/>
    </location>
</feature>
<feature type="compositionally biased region" description="Low complexity" evidence="2">
    <location>
        <begin position="217"/>
        <end position="231"/>
    </location>
</feature>
<feature type="compositionally biased region" description="Polar residues" evidence="2">
    <location>
        <begin position="146"/>
        <end position="161"/>
    </location>
</feature>
<dbReference type="InterPro" id="IPR033031">
    <property type="entry name" value="Scc2/Nipped-B"/>
</dbReference>
<feature type="compositionally biased region" description="Low complexity" evidence="2">
    <location>
        <begin position="184"/>
        <end position="209"/>
    </location>
</feature>
<keyword evidence="1" id="KW-0131">Cell cycle</keyword>